<protein>
    <submittedName>
        <fullName evidence="1">Uncharacterized protein</fullName>
    </submittedName>
</protein>
<accession>T1IHA8</accession>
<proteinExistence type="predicted"/>
<dbReference type="EnsemblMetazoa" id="SMAR000218-RA">
    <property type="protein sequence ID" value="SMAR000218-PA"/>
    <property type="gene ID" value="SMAR000218"/>
</dbReference>
<keyword evidence="2" id="KW-1185">Reference proteome</keyword>
<sequence length="49" mass="5254">MRPIYSKSDESVSTENECGCFETKVCPVSGQTAAKKFILSVMAVALLLA</sequence>
<reference evidence="1" key="2">
    <citation type="submission" date="2015-02" db="UniProtKB">
        <authorList>
            <consortium name="EnsemblMetazoa"/>
        </authorList>
    </citation>
    <scope>IDENTIFICATION</scope>
</reference>
<dbReference type="Proteomes" id="UP000014500">
    <property type="component" value="Unassembled WGS sequence"/>
</dbReference>
<dbReference type="HOGENOM" id="CLU_3144570_0_0_1"/>
<reference evidence="2" key="1">
    <citation type="submission" date="2011-05" db="EMBL/GenBank/DDBJ databases">
        <authorList>
            <person name="Richards S.R."/>
            <person name="Qu J."/>
            <person name="Jiang H."/>
            <person name="Jhangiani S.N."/>
            <person name="Agravi P."/>
            <person name="Goodspeed R."/>
            <person name="Gross S."/>
            <person name="Mandapat C."/>
            <person name="Jackson L."/>
            <person name="Mathew T."/>
            <person name="Pu L."/>
            <person name="Thornton R."/>
            <person name="Saada N."/>
            <person name="Wilczek-Boney K.B."/>
            <person name="Lee S."/>
            <person name="Kovar C."/>
            <person name="Wu Y."/>
            <person name="Scherer S.E."/>
            <person name="Worley K.C."/>
            <person name="Muzny D.M."/>
            <person name="Gibbs R."/>
        </authorList>
    </citation>
    <scope>NUCLEOTIDE SEQUENCE</scope>
    <source>
        <strain evidence="2">Brora</strain>
    </source>
</reference>
<dbReference type="EMBL" id="JH429822">
    <property type="status" value="NOT_ANNOTATED_CDS"/>
    <property type="molecule type" value="Genomic_DNA"/>
</dbReference>
<dbReference type="AlphaFoldDB" id="T1IHA8"/>
<evidence type="ECO:0000313" key="1">
    <source>
        <dbReference type="EnsemblMetazoa" id="SMAR000218-PA"/>
    </source>
</evidence>
<evidence type="ECO:0000313" key="2">
    <source>
        <dbReference type="Proteomes" id="UP000014500"/>
    </source>
</evidence>
<name>T1IHA8_STRMM</name>
<organism evidence="1 2">
    <name type="scientific">Strigamia maritima</name>
    <name type="common">European centipede</name>
    <name type="synonym">Geophilus maritimus</name>
    <dbReference type="NCBI Taxonomy" id="126957"/>
    <lineage>
        <taxon>Eukaryota</taxon>
        <taxon>Metazoa</taxon>
        <taxon>Ecdysozoa</taxon>
        <taxon>Arthropoda</taxon>
        <taxon>Myriapoda</taxon>
        <taxon>Chilopoda</taxon>
        <taxon>Pleurostigmophora</taxon>
        <taxon>Geophilomorpha</taxon>
        <taxon>Linotaeniidae</taxon>
        <taxon>Strigamia</taxon>
    </lineage>
</organism>